<proteinExistence type="predicted"/>
<feature type="non-terminal residue" evidence="2">
    <location>
        <position position="104"/>
    </location>
</feature>
<gene>
    <name evidence="1" type="ORF">PFISCL1PPCAC_26968</name>
    <name evidence="2" type="ORF">PFISCL1PPCAC_28760</name>
</gene>
<protein>
    <submittedName>
        <fullName evidence="2">Uncharacterized protein</fullName>
    </submittedName>
</protein>
<feature type="non-terminal residue" evidence="2">
    <location>
        <position position="1"/>
    </location>
</feature>
<dbReference type="EMBL" id="BTSY01000007">
    <property type="protein sequence ID" value="GMT35671.1"/>
    <property type="molecule type" value="Genomic_DNA"/>
</dbReference>
<dbReference type="AlphaFoldDB" id="A0AAV5X2P7"/>
<accession>A0AAV5X2P7</accession>
<evidence type="ECO:0000313" key="1">
    <source>
        <dbReference type="EMBL" id="GMT35671.1"/>
    </source>
</evidence>
<dbReference type="EMBL" id="BTSY01000145">
    <property type="protein sequence ID" value="GMT37463.1"/>
    <property type="molecule type" value="Genomic_DNA"/>
</dbReference>
<organism evidence="2 3">
    <name type="scientific">Pristionchus fissidentatus</name>
    <dbReference type="NCBI Taxonomy" id="1538716"/>
    <lineage>
        <taxon>Eukaryota</taxon>
        <taxon>Metazoa</taxon>
        <taxon>Ecdysozoa</taxon>
        <taxon>Nematoda</taxon>
        <taxon>Chromadorea</taxon>
        <taxon>Rhabditida</taxon>
        <taxon>Rhabditina</taxon>
        <taxon>Diplogasteromorpha</taxon>
        <taxon>Diplogasteroidea</taxon>
        <taxon>Neodiplogasteridae</taxon>
        <taxon>Pristionchus</taxon>
    </lineage>
</organism>
<name>A0AAV5X2P7_9BILA</name>
<dbReference type="Proteomes" id="UP001432322">
    <property type="component" value="Unassembled WGS sequence"/>
</dbReference>
<evidence type="ECO:0000313" key="2">
    <source>
        <dbReference type="EMBL" id="GMT37463.1"/>
    </source>
</evidence>
<comment type="caution">
    <text evidence="2">The sequence shown here is derived from an EMBL/GenBank/DDBJ whole genome shotgun (WGS) entry which is preliminary data.</text>
</comment>
<reference evidence="2" key="1">
    <citation type="submission" date="2023-10" db="EMBL/GenBank/DDBJ databases">
        <title>Genome assembly of Pristionchus species.</title>
        <authorList>
            <person name="Yoshida K."/>
            <person name="Sommer R.J."/>
        </authorList>
    </citation>
    <scope>NUCLEOTIDE SEQUENCE</scope>
    <source>
        <strain evidence="2">RS5133</strain>
    </source>
</reference>
<keyword evidence="3" id="KW-1185">Reference proteome</keyword>
<sequence>IICAGCSFIQPQSTRCQQYREAVYRLADAIRPAIIIVSIRTYANHMGPIEEDDEALAEMKSIFEKLTLYSRYIIVDDGYPAARVPSTVPTSLMKRARFNQTITD</sequence>
<evidence type="ECO:0000313" key="3">
    <source>
        <dbReference type="Proteomes" id="UP001432322"/>
    </source>
</evidence>